<reference evidence="3" key="1">
    <citation type="journal article" date="2024" name="IScience">
        <title>Strigolactones Initiate the Formation of Haustorium-like Structures in Castilleja.</title>
        <authorList>
            <person name="Buerger M."/>
            <person name="Peterson D."/>
            <person name="Chory J."/>
        </authorList>
    </citation>
    <scope>NUCLEOTIDE SEQUENCE [LARGE SCALE GENOMIC DNA]</scope>
</reference>
<accession>A0ABD3DSJ2</accession>
<evidence type="ECO:0000313" key="3">
    <source>
        <dbReference type="Proteomes" id="UP001632038"/>
    </source>
</evidence>
<keyword evidence="3" id="KW-1185">Reference proteome</keyword>
<name>A0ABD3DSJ2_9LAMI</name>
<sequence length="177" mass="20093">MAQNGYDGLELQNLGDKQAKERFGSRVQQPRPHRIISSPSVEMNSPTPRPFQAQRQCKSSPMPHRRNQSKWDCFRPGMQAVFLGSGPKTCGTGVFIPQTQGTAHQFSRKPPFSPVLLPVRVVKALNLNVHELNRQIKPQPEPGKNVAKKDEKLEKKKEEDDVIYIAPDIILPKEWTY</sequence>
<comment type="caution">
    <text evidence="2">The sequence shown here is derived from an EMBL/GenBank/DDBJ whole genome shotgun (WGS) entry which is preliminary data.</text>
</comment>
<dbReference type="PANTHER" id="PTHR33356:SF13">
    <property type="entry name" value="DUF4005 DOMAIN-CONTAINING PROTEIN"/>
    <property type="match status" value="1"/>
</dbReference>
<dbReference type="EMBL" id="JAVIJP010000013">
    <property type="protein sequence ID" value="KAL3644864.1"/>
    <property type="molecule type" value="Genomic_DNA"/>
</dbReference>
<feature type="compositionally biased region" description="Basic and acidic residues" evidence="1">
    <location>
        <begin position="147"/>
        <end position="158"/>
    </location>
</feature>
<evidence type="ECO:0000313" key="2">
    <source>
        <dbReference type="EMBL" id="KAL3644864.1"/>
    </source>
</evidence>
<proteinExistence type="predicted"/>
<gene>
    <name evidence="2" type="ORF">CASFOL_010044</name>
</gene>
<protein>
    <submittedName>
        <fullName evidence="2">Uncharacterized protein</fullName>
    </submittedName>
</protein>
<evidence type="ECO:0000256" key="1">
    <source>
        <dbReference type="SAM" id="MobiDB-lite"/>
    </source>
</evidence>
<dbReference type="AlphaFoldDB" id="A0ABD3DSJ2"/>
<dbReference type="PANTHER" id="PTHR33356">
    <property type="entry name" value="TIP41-LIKE PROTEIN"/>
    <property type="match status" value="1"/>
</dbReference>
<feature type="region of interest" description="Disordered" evidence="1">
    <location>
        <begin position="136"/>
        <end position="158"/>
    </location>
</feature>
<dbReference type="Proteomes" id="UP001632038">
    <property type="component" value="Unassembled WGS sequence"/>
</dbReference>
<feature type="region of interest" description="Disordered" evidence="1">
    <location>
        <begin position="1"/>
        <end position="68"/>
    </location>
</feature>
<feature type="compositionally biased region" description="Polar residues" evidence="1">
    <location>
        <begin position="37"/>
        <end position="46"/>
    </location>
</feature>
<organism evidence="2 3">
    <name type="scientific">Castilleja foliolosa</name>
    <dbReference type="NCBI Taxonomy" id="1961234"/>
    <lineage>
        <taxon>Eukaryota</taxon>
        <taxon>Viridiplantae</taxon>
        <taxon>Streptophyta</taxon>
        <taxon>Embryophyta</taxon>
        <taxon>Tracheophyta</taxon>
        <taxon>Spermatophyta</taxon>
        <taxon>Magnoliopsida</taxon>
        <taxon>eudicotyledons</taxon>
        <taxon>Gunneridae</taxon>
        <taxon>Pentapetalae</taxon>
        <taxon>asterids</taxon>
        <taxon>lamiids</taxon>
        <taxon>Lamiales</taxon>
        <taxon>Orobanchaceae</taxon>
        <taxon>Pedicularideae</taxon>
        <taxon>Castillejinae</taxon>
        <taxon>Castilleja</taxon>
    </lineage>
</organism>